<keyword evidence="12 19" id="KW-0067">ATP-binding</keyword>
<dbReference type="FunFam" id="1.10.510.10:FF:000453">
    <property type="entry name" value="LRR receptor-like serine/threonine-protein kinase HSL2"/>
    <property type="match status" value="1"/>
</dbReference>
<evidence type="ECO:0000256" key="7">
    <source>
        <dbReference type="ARBA" id="ARBA00022692"/>
    </source>
</evidence>
<keyword evidence="13 20" id="KW-1133">Transmembrane helix</keyword>
<dbReference type="GO" id="GO:0005524">
    <property type="term" value="F:ATP binding"/>
    <property type="evidence" value="ECO:0007669"/>
    <property type="project" value="UniProtKB-UniRule"/>
</dbReference>
<dbReference type="GO" id="GO:0016020">
    <property type="term" value="C:membrane"/>
    <property type="evidence" value="ECO:0007669"/>
    <property type="project" value="UniProtKB-SubCell"/>
</dbReference>
<evidence type="ECO:0000256" key="18">
    <source>
        <dbReference type="ARBA" id="ARBA00048679"/>
    </source>
</evidence>
<keyword evidence="16" id="KW-0325">Glycoprotein</keyword>
<dbReference type="FunFam" id="3.80.10.10:FF:000589">
    <property type="entry name" value="Probable LRR receptor-like serine/threonine-protein kinase At1g06840"/>
    <property type="match status" value="1"/>
</dbReference>
<sequence>MPRMCGLRFGALEVFVAVGCTLLLVGAQITDPSEVDALRAIKEKLNDPQKFLRHWNKGDPCTRNWTGVICFDGTLSDGYLHIRELLLLHMNLSGTLVPELGQLSYLKILDFMWNNISGNVPKEIGSIKSLELLLLSGNQLAGSLPDELGFLPNLNRIQIDSNQISGSLPKSFANLNSMKHIHLNNNSISGQIPAELSRLPHVIHILLDNNNLSGHLPPEFSQLPKLLILQLDNNKFDGSEIPTSYSNISTLLKLSLRNCSLQGPVPDLSQIPELGYLDLSRNQLSGHMPSNKLSANITTIDLSSNNLTGPIPVNFSGLPLLQRLSLQNNMLSGSVPSVIWHGVNISGVEKLILNFQNNLLSNLSGRPNPPANVTIMLQGNPLCTNLYNFSRSEFCRHQGEVDPPGSTNTIAGCPLQGCPVEENFDYAPDPPVQCFCAAPIKIGYRLKSPGISAFPPYEMPFRAFLSRGLGFDLYQLKIDSYVWEEGPRLRMQLKLFPRVNISGATLRLFNDSEVKRIRGLFSGWRLPDNHVFGPFELLNFTLLPPYKTVLSEHEKLGITSGAVAGIVLGSILGSITVSSIITIVFMRKHRKNLHSISGRRLLSNSSIKVDGVRSFTFGELALATNRFSNSSQIGQGGYGKVYKGFLSDGTAVAIKRAEVGSLQGEKEFLTEIQLLSRVHHRNLVSLLGFCDEKGEQMLVYEFMPNGTLRDQLSAKLNESLNFPMRLQIAHGSAKGILYLHTEANPPIFHRDIKASNILLDSKFTAKVADFGLSRLAPVADAEGAVPGHVSTIVKGTPGYLDPEYFLTHKLTDKSDVYSLGIVFLELLTGMHPISRGKNIVREVNMAYQSGLMFSIIDSRMGSYPSECIRPFFTLALRCCRDEPDGRPSMAEIVRELESIWCMMPESDKTLFHSMTTNSGKLSCLSASTSMTTDSMVSEVSRNDLVSSVVPVLRPR</sequence>
<name>A0AAV7E666_ARIFI</name>
<evidence type="ECO:0000256" key="15">
    <source>
        <dbReference type="ARBA" id="ARBA00023170"/>
    </source>
</evidence>
<feature type="binding site" evidence="19">
    <location>
        <position position="655"/>
    </location>
    <ligand>
        <name>ATP</name>
        <dbReference type="ChEBI" id="CHEBI:30616"/>
    </ligand>
</feature>
<dbReference type="Pfam" id="PF00560">
    <property type="entry name" value="LRR_1"/>
    <property type="match status" value="2"/>
</dbReference>
<feature type="domain" description="Protein kinase" evidence="22">
    <location>
        <begin position="627"/>
        <end position="899"/>
    </location>
</feature>
<proteinExistence type="inferred from homology"/>
<dbReference type="InterPro" id="IPR013210">
    <property type="entry name" value="LRR_N_plant-typ"/>
</dbReference>
<dbReference type="InterPro" id="IPR008271">
    <property type="entry name" value="Ser/Thr_kinase_AS"/>
</dbReference>
<evidence type="ECO:0000256" key="4">
    <source>
        <dbReference type="ARBA" id="ARBA00022527"/>
    </source>
</evidence>
<evidence type="ECO:0000256" key="11">
    <source>
        <dbReference type="ARBA" id="ARBA00022777"/>
    </source>
</evidence>
<dbReference type="SMART" id="SM00220">
    <property type="entry name" value="S_TKc"/>
    <property type="match status" value="1"/>
</dbReference>
<dbReference type="Proteomes" id="UP000825729">
    <property type="component" value="Unassembled WGS sequence"/>
</dbReference>
<evidence type="ECO:0000256" key="6">
    <source>
        <dbReference type="ARBA" id="ARBA00022679"/>
    </source>
</evidence>
<dbReference type="Pfam" id="PF08263">
    <property type="entry name" value="LRRNT_2"/>
    <property type="match status" value="1"/>
</dbReference>
<dbReference type="InterPro" id="IPR003591">
    <property type="entry name" value="Leu-rich_rpt_typical-subtyp"/>
</dbReference>
<dbReference type="SUPFAM" id="SSF56112">
    <property type="entry name" value="Protein kinase-like (PK-like)"/>
    <property type="match status" value="1"/>
</dbReference>
<dbReference type="GO" id="GO:0004674">
    <property type="term" value="F:protein serine/threonine kinase activity"/>
    <property type="evidence" value="ECO:0007669"/>
    <property type="project" value="UniProtKB-KW"/>
</dbReference>
<evidence type="ECO:0000256" key="13">
    <source>
        <dbReference type="ARBA" id="ARBA00022989"/>
    </source>
</evidence>
<reference evidence="23 24" key="1">
    <citation type="submission" date="2021-07" db="EMBL/GenBank/DDBJ databases">
        <title>The Aristolochia fimbriata genome: insights into angiosperm evolution, floral development and chemical biosynthesis.</title>
        <authorList>
            <person name="Jiao Y."/>
        </authorList>
    </citation>
    <scope>NUCLEOTIDE SEQUENCE [LARGE SCALE GENOMIC DNA]</scope>
    <source>
        <strain evidence="23">IBCAS-2021</strain>
        <tissue evidence="23">Leaf</tissue>
    </source>
</reference>
<evidence type="ECO:0000256" key="1">
    <source>
        <dbReference type="ARBA" id="ARBA00004479"/>
    </source>
</evidence>
<dbReference type="CDD" id="cd14066">
    <property type="entry name" value="STKc_IRAK"/>
    <property type="match status" value="1"/>
</dbReference>
<comment type="catalytic activity">
    <reaction evidence="18">
        <text>L-seryl-[protein] + ATP = O-phospho-L-seryl-[protein] + ADP + H(+)</text>
        <dbReference type="Rhea" id="RHEA:17989"/>
        <dbReference type="Rhea" id="RHEA-COMP:9863"/>
        <dbReference type="Rhea" id="RHEA-COMP:11604"/>
        <dbReference type="ChEBI" id="CHEBI:15378"/>
        <dbReference type="ChEBI" id="CHEBI:29999"/>
        <dbReference type="ChEBI" id="CHEBI:30616"/>
        <dbReference type="ChEBI" id="CHEBI:83421"/>
        <dbReference type="ChEBI" id="CHEBI:456216"/>
        <dbReference type="EC" id="2.7.11.1"/>
    </reaction>
</comment>
<keyword evidence="4" id="KW-0723">Serine/threonine-protein kinase</keyword>
<keyword evidence="6" id="KW-0808">Transferase</keyword>
<keyword evidence="7 20" id="KW-0812">Transmembrane</keyword>
<dbReference type="Pfam" id="PF07714">
    <property type="entry name" value="PK_Tyr_Ser-Thr"/>
    <property type="match status" value="1"/>
</dbReference>
<evidence type="ECO:0000256" key="19">
    <source>
        <dbReference type="PROSITE-ProRule" id="PRU10141"/>
    </source>
</evidence>
<dbReference type="InterPro" id="IPR001611">
    <property type="entry name" value="Leu-rich_rpt"/>
</dbReference>
<keyword evidence="9" id="KW-0677">Repeat</keyword>
<keyword evidence="11" id="KW-0418">Kinase</keyword>
<dbReference type="InterPro" id="IPR032675">
    <property type="entry name" value="LRR_dom_sf"/>
</dbReference>
<keyword evidence="15" id="KW-0675">Receptor</keyword>
<comment type="similarity">
    <text evidence="2">Belongs to the protein kinase superfamily. Ser/Thr protein kinase family.</text>
</comment>
<dbReference type="EMBL" id="JAINDJ010000006">
    <property type="protein sequence ID" value="KAG9443312.1"/>
    <property type="molecule type" value="Genomic_DNA"/>
</dbReference>
<accession>A0AAV7E666</accession>
<dbReference type="PROSITE" id="PS50011">
    <property type="entry name" value="PROTEIN_KINASE_DOM"/>
    <property type="match status" value="1"/>
</dbReference>
<evidence type="ECO:0000256" key="21">
    <source>
        <dbReference type="SAM" id="SignalP"/>
    </source>
</evidence>
<evidence type="ECO:0000256" key="5">
    <source>
        <dbReference type="ARBA" id="ARBA00022614"/>
    </source>
</evidence>
<dbReference type="PANTHER" id="PTHR45974">
    <property type="entry name" value="RECEPTOR-LIKE PROTEIN 55"/>
    <property type="match status" value="1"/>
</dbReference>
<evidence type="ECO:0000256" key="3">
    <source>
        <dbReference type="ARBA" id="ARBA00012513"/>
    </source>
</evidence>
<comment type="catalytic activity">
    <reaction evidence="17">
        <text>L-threonyl-[protein] + ATP = O-phospho-L-threonyl-[protein] + ADP + H(+)</text>
        <dbReference type="Rhea" id="RHEA:46608"/>
        <dbReference type="Rhea" id="RHEA-COMP:11060"/>
        <dbReference type="Rhea" id="RHEA-COMP:11605"/>
        <dbReference type="ChEBI" id="CHEBI:15378"/>
        <dbReference type="ChEBI" id="CHEBI:30013"/>
        <dbReference type="ChEBI" id="CHEBI:30616"/>
        <dbReference type="ChEBI" id="CHEBI:61977"/>
        <dbReference type="ChEBI" id="CHEBI:456216"/>
        <dbReference type="EC" id="2.7.11.1"/>
    </reaction>
</comment>
<feature type="signal peptide" evidence="21">
    <location>
        <begin position="1"/>
        <end position="27"/>
    </location>
</feature>
<comment type="subcellular location">
    <subcellularLocation>
        <location evidence="1">Membrane</location>
        <topology evidence="1">Single-pass type I membrane protein</topology>
    </subcellularLocation>
</comment>
<dbReference type="InterPro" id="IPR001245">
    <property type="entry name" value="Ser-Thr/Tyr_kinase_cat_dom"/>
</dbReference>
<feature type="transmembrane region" description="Helical" evidence="20">
    <location>
        <begin position="562"/>
        <end position="586"/>
    </location>
</feature>
<dbReference type="Pfam" id="PF13855">
    <property type="entry name" value="LRR_8"/>
    <property type="match status" value="1"/>
</dbReference>
<dbReference type="InterPro" id="IPR017441">
    <property type="entry name" value="Protein_kinase_ATP_BS"/>
</dbReference>
<dbReference type="FunFam" id="3.80.10.10:FF:000387">
    <property type="entry name" value="Probable LRR receptor-like serine/threonine-protein kinase At1g06840"/>
    <property type="match status" value="1"/>
</dbReference>
<dbReference type="Gene3D" id="1.10.510.10">
    <property type="entry name" value="Transferase(Phosphotransferase) domain 1"/>
    <property type="match status" value="1"/>
</dbReference>
<dbReference type="SMART" id="SM00369">
    <property type="entry name" value="LRR_TYP"/>
    <property type="match status" value="4"/>
</dbReference>
<dbReference type="InterPro" id="IPR011009">
    <property type="entry name" value="Kinase-like_dom_sf"/>
</dbReference>
<protein>
    <recommendedName>
        <fullName evidence="3">non-specific serine/threonine protein kinase</fullName>
        <ecNumber evidence="3">2.7.11.1</ecNumber>
    </recommendedName>
</protein>
<keyword evidence="8 21" id="KW-0732">Signal</keyword>
<keyword evidence="24" id="KW-1185">Reference proteome</keyword>
<evidence type="ECO:0000313" key="24">
    <source>
        <dbReference type="Proteomes" id="UP000825729"/>
    </source>
</evidence>
<dbReference type="PROSITE" id="PS00108">
    <property type="entry name" value="PROTEIN_KINASE_ST"/>
    <property type="match status" value="1"/>
</dbReference>
<keyword evidence="14 20" id="KW-0472">Membrane</keyword>
<evidence type="ECO:0000256" key="20">
    <source>
        <dbReference type="SAM" id="Phobius"/>
    </source>
</evidence>
<evidence type="ECO:0000313" key="23">
    <source>
        <dbReference type="EMBL" id="KAG9443312.1"/>
    </source>
</evidence>
<dbReference type="EC" id="2.7.11.1" evidence="3"/>
<keyword evidence="5" id="KW-0433">Leucine-rich repeat</keyword>
<dbReference type="PANTHER" id="PTHR45974:SF134">
    <property type="entry name" value="OS01G0960400 PROTEIN"/>
    <property type="match status" value="1"/>
</dbReference>
<evidence type="ECO:0000256" key="12">
    <source>
        <dbReference type="ARBA" id="ARBA00022840"/>
    </source>
</evidence>
<dbReference type="AlphaFoldDB" id="A0AAV7E666"/>
<evidence type="ECO:0000256" key="2">
    <source>
        <dbReference type="ARBA" id="ARBA00008684"/>
    </source>
</evidence>
<dbReference type="Gene3D" id="3.30.200.20">
    <property type="entry name" value="Phosphorylase Kinase, domain 1"/>
    <property type="match status" value="1"/>
</dbReference>
<dbReference type="Gene3D" id="3.80.10.10">
    <property type="entry name" value="Ribonuclease Inhibitor"/>
    <property type="match status" value="3"/>
</dbReference>
<dbReference type="FunFam" id="3.30.200.20:FF:000328">
    <property type="entry name" value="Leucine-rich repeat protein kinase family protein"/>
    <property type="match status" value="1"/>
</dbReference>
<dbReference type="InterPro" id="IPR000719">
    <property type="entry name" value="Prot_kinase_dom"/>
</dbReference>
<evidence type="ECO:0000256" key="8">
    <source>
        <dbReference type="ARBA" id="ARBA00022729"/>
    </source>
</evidence>
<organism evidence="23 24">
    <name type="scientific">Aristolochia fimbriata</name>
    <name type="common">White veined hardy Dutchman's pipe vine</name>
    <dbReference type="NCBI Taxonomy" id="158543"/>
    <lineage>
        <taxon>Eukaryota</taxon>
        <taxon>Viridiplantae</taxon>
        <taxon>Streptophyta</taxon>
        <taxon>Embryophyta</taxon>
        <taxon>Tracheophyta</taxon>
        <taxon>Spermatophyta</taxon>
        <taxon>Magnoliopsida</taxon>
        <taxon>Magnoliidae</taxon>
        <taxon>Piperales</taxon>
        <taxon>Aristolochiaceae</taxon>
        <taxon>Aristolochia</taxon>
    </lineage>
</organism>
<feature type="chain" id="PRO_5043496345" description="non-specific serine/threonine protein kinase" evidence="21">
    <location>
        <begin position="28"/>
        <end position="955"/>
    </location>
</feature>
<evidence type="ECO:0000256" key="16">
    <source>
        <dbReference type="ARBA" id="ARBA00023180"/>
    </source>
</evidence>
<comment type="caution">
    <text evidence="23">The sequence shown here is derived from an EMBL/GenBank/DDBJ whole genome shotgun (WGS) entry which is preliminary data.</text>
</comment>
<keyword evidence="10 19" id="KW-0547">Nucleotide-binding</keyword>
<evidence type="ECO:0000256" key="9">
    <source>
        <dbReference type="ARBA" id="ARBA00022737"/>
    </source>
</evidence>
<dbReference type="SUPFAM" id="SSF52058">
    <property type="entry name" value="L domain-like"/>
    <property type="match status" value="1"/>
</dbReference>
<evidence type="ECO:0000256" key="17">
    <source>
        <dbReference type="ARBA" id="ARBA00047899"/>
    </source>
</evidence>
<gene>
    <name evidence="23" type="ORF">H6P81_014652</name>
</gene>
<evidence type="ECO:0000256" key="14">
    <source>
        <dbReference type="ARBA" id="ARBA00023136"/>
    </source>
</evidence>
<dbReference type="PROSITE" id="PS00107">
    <property type="entry name" value="PROTEIN_KINASE_ATP"/>
    <property type="match status" value="1"/>
</dbReference>
<evidence type="ECO:0000259" key="22">
    <source>
        <dbReference type="PROSITE" id="PS50011"/>
    </source>
</evidence>
<evidence type="ECO:0000256" key="10">
    <source>
        <dbReference type="ARBA" id="ARBA00022741"/>
    </source>
</evidence>